<dbReference type="HOGENOM" id="CLU_2544300_0_0_1"/>
<evidence type="ECO:0000313" key="4">
    <source>
        <dbReference type="Proteomes" id="UP000030854"/>
    </source>
</evidence>
<reference evidence="3 4" key="1">
    <citation type="journal article" date="2014" name="BMC Genomics">
        <title>Adaptive genomic structural variation in the grape powdery mildew pathogen, Erysiphe necator.</title>
        <authorList>
            <person name="Jones L."/>
            <person name="Riaz S."/>
            <person name="Morales-Cruz A."/>
            <person name="Amrine K.C."/>
            <person name="McGuire B."/>
            <person name="Gubler W.D."/>
            <person name="Walker M.A."/>
            <person name="Cantu D."/>
        </authorList>
    </citation>
    <scope>NUCLEOTIDE SEQUENCE [LARGE SCALE GENOMIC DNA]</scope>
    <source>
        <strain evidence="4">c</strain>
    </source>
</reference>
<feature type="compositionally biased region" description="Basic and acidic residues" evidence="2">
    <location>
        <begin position="62"/>
        <end position="76"/>
    </location>
</feature>
<keyword evidence="4" id="KW-1185">Reference proteome</keyword>
<dbReference type="Proteomes" id="UP000030854">
    <property type="component" value="Unassembled WGS sequence"/>
</dbReference>
<comment type="caution">
    <text evidence="3">The sequence shown here is derived from an EMBL/GenBank/DDBJ whole genome shotgun (WGS) entry which is preliminary data.</text>
</comment>
<feature type="coiled-coil region" evidence="1">
    <location>
        <begin position="14"/>
        <end position="41"/>
    </location>
</feature>
<name>A0A0B1P6B5_UNCNE</name>
<gene>
    <name evidence="3" type="ORF">EV44_g1292</name>
</gene>
<dbReference type="EMBL" id="JNVN01002239">
    <property type="protein sequence ID" value="KHJ32214.1"/>
    <property type="molecule type" value="Genomic_DNA"/>
</dbReference>
<evidence type="ECO:0000313" key="3">
    <source>
        <dbReference type="EMBL" id="KHJ32214.1"/>
    </source>
</evidence>
<dbReference type="AlphaFoldDB" id="A0A0B1P6B5"/>
<evidence type="ECO:0000256" key="2">
    <source>
        <dbReference type="SAM" id="MobiDB-lite"/>
    </source>
</evidence>
<evidence type="ECO:0000256" key="1">
    <source>
        <dbReference type="SAM" id="Coils"/>
    </source>
</evidence>
<sequence length="83" mass="9296">MPDSSEIVKVLAELEHGEKTAQMLESKLTSLETKLDNILASCQQQTSALTDELNNTVQQAGRVEKEKNSGLKDLKEKNKRYGY</sequence>
<feature type="region of interest" description="Disordered" evidence="2">
    <location>
        <begin position="62"/>
        <end position="83"/>
    </location>
</feature>
<proteinExistence type="predicted"/>
<accession>A0A0B1P6B5</accession>
<protein>
    <submittedName>
        <fullName evidence="3">Uncharacterized protein</fullName>
    </submittedName>
</protein>
<keyword evidence="1" id="KW-0175">Coiled coil</keyword>
<organism evidence="3 4">
    <name type="scientific">Uncinula necator</name>
    <name type="common">Grape powdery mildew</name>
    <dbReference type="NCBI Taxonomy" id="52586"/>
    <lineage>
        <taxon>Eukaryota</taxon>
        <taxon>Fungi</taxon>
        <taxon>Dikarya</taxon>
        <taxon>Ascomycota</taxon>
        <taxon>Pezizomycotina</taxon>
        <taxon>Leotiomycetes</taxon>
        <taxon>Erysiphales</taxon>
        <taxon>Erysiphaceae</taxon>
        <taxon>Erysiphe</taxon>
    </lineage>
</organism>